<dbReference type="Proteomes" id="UP000268857">
    <property type="component" value="Unassembled WGS sequence"/>
</dbReference>
<proteinExistence type="predicted"/>
<name>A0A433N2Y1_CHLFR</name>
<dbReference type="PANTHER" id="PTHR46796">
    <property type="entry name" value="HTH-TYPE TRANSCRIPTIONAL ACTIVATOR RHAS-RELATED"/>
    <property type="match status" value="1"/>
</dbReference>
<dbReference type="RefSeq" id="WP_016875796.1">
    <property type="nucleotide sequence ID" value="NZ_AJLN01000098.1"/>
</dbReference>
<accession>A0A433N2Y1</accession>
<dbReference type="PROSITE" id="PS01124">
    <property type="entry name" value="HTH_ARAC_FAMILY_2"/>
    <property type="match status" value="1"/>
</dbReference>
<reference evidence="5 6" key="1">
    <citation type="journal article" date="2019" name="Genome Biol. Evol.">
        <title>Day and night: Metabolic profiles and evolutionary relationships of six axenic non-marine cyanobacteria.</title>
        <authorList>
            <person name="Will S.E."/>
            <person name="Henke P."/>
            <person name="Boedeker C."/>
            <person name="Huang S."/>
            <person name="Brinkmann H."/>
            <person name="Rohde M."/>
            <person name="Jarek M."/>
            <person name="Friedl T."/>
            <person name="Seufert S."/>
            <person name="Schumacher M."/>
            <person name="Overmann J."/>
            <person name="Neumann-Schaal M."/>
            <person name="Petersen J."/>
        </authorList>
    </citation>
    <scope>NUCLEOTIDE SEQUENCE [LARGE SCALE GENOMIC DNA]</scope>
    <source>
        <strain evidence="5 6">PCC 6912</strain>
    </source>
</reference>
<dbReference type="GO" id="GO:0003700">
    <property type="term" value="F:DNA-binding transcription factor activity"/>
    <property type="evidence" value="ECO:0007669"/>
    <property type="project" value="InterPro"/>
</dbReference>
<dbReference type="STRING" id="211165.GCA_000317285_03648"/>
<protein>
    <submittedName>
        <fullName evidence="5">AraC family transcriptional regulator</fullName>
    </submittedName>
</protein>
<dbReference type="OrthoDB" id="516605at2"/>
<dbReference type="InterPro" id="IPR009057">
    <property type="entry name" value="Homeodomain-like_sf"/>
</dbReference>
<dbReference type="InterPro" id="IPR050204">
    <property type="entry name" value="AraC_XylS_family_regulators"/>
</dbReference>
<sequence>MRTPGQTIKVIDYRQENASDPFVPKPAVLSSSKWDSIHFELHQQPKFEITEHQHTMHVIVQGVVSSSPSDLSGERWLDGKLKRETRNHGDIAIIPAGISHRCNWNTSVQFIILAIESALLKQVGQDWVDCDRIELIPHFMTRQDVLIQGIFCALKEELESDKIGGDLLIDSIKTTLAIHLLRNYCTTQPKLSSYADGLSALKLQQVREYINEHLDRDIKLSEIAAITQMSQYHFLRLFKQSMGVTPHQYILQCRIDKAKYLLRHSQLSIADIAVRVGFCDQSHLTRYFKRIVGVTPKQLLQI</sequence>
<dbReference type="Pfam" id="PF12833">
    <property type="entry name" value="HTH_18"/>
    <property type="match status" value="1"/>
</dbReference>
<keyword evidence="3" id="KW-0804">Transcription</keyword>
<keyword evidence="2" id="KW-0238">DNA-binding</keyword>
<dbReference type="EMBL" id="RSCJ01000024">
    <property type="protein sequence ID" value="RUR75461.1"/>
    <property type="molecule type" value="Genomic_DNA"/>
</dbReference>
<dbReference type="SUPFAM" id="SSF46689">
    <property type="entry name" value="Homeodomain-like"/>
    <property type="match status" value="2"/>
</dbReference>
<evidence type="ECO:0000256" key="3">
    <source>
        <dbReference type="ARBA" id="ARBA00023163"/>
    </source>
</evidence>
<evidence type="ECO:0000259" key="4">
    <source>
        <dbReference type="PROSITE" id="PS01124"/>
    </source>
</evidence>
<evidence type="ECO:0000313" key="6">
    <source>
        <dbReference type="Proteomes" id="UP000268857"/>
    </source>
</evidence>
<dbReference type="SMART" id="SM00342">
    <property type="entry name" value="HTH_ARAC"/>
    <property type="match status" value="1"/>
</dbReference>
<evidence type="ECO:0000256" key="2">
    <source>
        <dbReference type="ARBA" id="ARBA00023125"/>
    </source>
</evidence>
<dbReference type="InterPro" id="IPR018060">
    <property type="entry name" value="HTH_AraC"/>
</dbReference>
<dbReference type="GO" id="GO:0043565">
    <property type="term" value="F:sequence-specific DNA binding"/>
    <property type="evidence" value="ECO:0007669"/>
    <property type="project" value="InterPro"/>
</dbReference>
<evidence type="ECO:0000256" key="1">
    <source>
        <dbReference type="ARBA" id="ARBA00023015"/>
    </source>
</evidence>
<keyword evidence="1" id="KW-0805">Transcription regulation</keyword>
<dbReference type="PANTHER" id="PTHR46796:SF6">
    <property type="entry name" value="ARAC SUBFAMILY"/>
    <property type="match status" value="1"/>
</dbReference>
<comment type="caution">
    <text evidence="5">The sequence shown here is derived from an EMBL/GenBank/DDBJ whole genome shotgun (WGS) entry which is preliminary data.</text>
</comment>
<evidence type="ECO:0000313" key="5">
    <source>
        <dbReference type="EMBL" id="RUR75461.1"/>
    </source>
</evidence>
<dbReference type="Gene3D" id="1.10.10.60">
    <property type="entry name" value="Homeodomain-like"/>
    <property type="match status" value="2"/>
</dbReference>
<organism evidence="5 6">
    <name type="scientific">Chlorogloeopsis fritschii PCC 6912</name>
    <dbReference type="NCBI Taxonomy" id="211165"/>
    <lineage>
        <taxon>Bacteria</taxon>
        <taxon>Bacillati</taxon>
        <taxon>Cyanobacteriota</taxon>
        <taxon>Cyanophyceae</taxon>
        <taxon>Nostocales</taxon>
        <taxon>Chlorogloeopsidaceae</taxon>
        <taxon>Chlorogloeopsis</taxon>
    </lineage>
</organism>
<dbReference type="InterPro" id="IPR018062">
    <property type="entry name" value="HTH_AraC-typ_CS"/>
</dbReference>
<keyword evidence="6" id="KW-1185">Reference proteome</keyword>
<dbReference type="PROSITE" id="PS00041">
    <property type="entry name" value="HTH_ARAC_FAMILY_1"/>
    <property type="match status" value="1"/>
</dbReference>
<dbReference type="AlphaFoldDB" id="A0A433N2Y1"/>
<feature type="domain" description="HTH araC/xylS-type" evidence="4">
    <location>
        <begin position="204"/>
        <end position="302"/>
    </location>
</feature>
<gene>
    <name evidence="5" type="ORF">PCC6912_46920</name>
</gene>